<protein>
    <submittedName>
        <fullName evidence="1">Uncharacterized protein</fullName>
    </submittedName>
</protein>
<reference evidence="2" key="1">
    <citation type="journal article" date="2019" name="Int. J. Syst. Evol. Microbiol.">
        <title>The Global Catalogue of Microorganisms (GCM) 10K type strain sequencing project: providing services to taxonomists for standard genome sequencing and annotation.</title>
        <authorList>
            <consortium name="The Broad Institute Genomics Platform"/>
            <consortium name="The Broad Institute Genome Sequencing Center for Infectious Disease"/>
            <person name="Wu L."/>
            <person name="Ma J."/>
        </authorList>
    </citation>
    <scope>NUCLEOTIDE SEQUENCE [LARGE SCALE GENOMIC DNA]</scope>
    <source>
        <strain evidence="2">JCM 17342</strain>
    </source>
</reference>
<evidence type="ECO:0000313" key="2">
    <source>
        <dbReference type="Proteomes" id="UP001501747"/>
    </source>
</evidence>
<dbReference type="Proteomes" id="UP001501747">
    <property type="component" value="Unassembled WGS sequence"/>
</dbReference>
<sequence>MDARRLKKSYSAVPVSRDFGCSDDVATGDRWDAAMKVETLREAHEVLRRLRPVPGAQQPELWREFYRRSEQVYAHVADIDRRHHHEALYWVSHERQKAAEFEEART</sequence>
<proteinExistence type="predicted"/>
<accession>A0ABP7RA70</accession>
<evidence type="ECO:0000313" key="1">
    <source>
        <dbReference type="EMBL" id="GAA3994783.1"/>
    </source>
</evidence>
<comment type="caution">
    <text evidence="1">The sequence shown here is derived from an EMBL/GenBank/DDBJ whole genome shotgun (WGS) entry which is preliminary data.</text>
</comment>
<keyword evidence="2" id="KW-1185">Reference proteome</keyword>
<gene>
    <name evidence="1" type="ORF">GCM10022247_13170</name>
</gene>
<dbReference type="EMBL" id="BAABAL010000005">
    <property type="protein sequence ID" value="GAA3994783.1"/>
    <property type="molecule type" value="Genomic_DNA"/>
</dbReference>
<dbReference type="NCBIfam" id="NF041510">
    <property type="entry name" value="AMED_5909_fam"/>
    <property type="match status" value="1"/>
</dbReference>
<dbReference type="InterPro" id="IPR048152">
    <property type="entry name" value="AMED_5909-like"/>
</dbReference>
<name>A0ABP7RA70_9PSEU</name>
<organism evidence="1 2">
    <name type="scientific">Allokutzneria multivorans</name>
    <dbReference type="NCBI Taxonomy" id="1142134"/>
    <lineage>
        <taxon>Bacteria</taxon>
        <taxon>Bacillati</taxon>
        <taxon>Actinomycetota</taxon>
        <taxon>Actinomycetes</taxon>
        <taxon>Pseudonocardiales</taxon>
        <taxon>Pseudonocardiaceae</taxon>
        <taxon>Allokutzneria</taxon>
    </lineage>
</organism>